<keyword evidence="4 6" id="KW-1133">Transmembrane helix</keyword>
<evidence type="ECO:0000256" key="4">
    <source>
        <dbReference type="ARBA" id="ARBA00022989"/>
    </source>
</evidence>
<dbReference type="GO" id="GO:0005886">
    <property type="term" value="C:plasma membrane"/>
    <property type="evidence" value="ECO:0007669"/>
    <property type="project" value="UniProtKB-SubCell"/>
</dbReference>
<protein>
    <submittedName>
        <fullName evidence="8">ABC-2 type transport system permease protein</fullName>
    </submittedName>
</protein>
<feature type="transmembrane region" description="Helical" evidence="6">
    <location>
        <begin position="21"/>
        <end position="38"/>
    </location>
</feature>
<evidence type="ECO:0000256" key="5">
    <source>
        <dbReference type="ARBA" id="ARBA00023136"/>
    </source>
</evidence>
<dbReference type="PANTHER" id="PTHR30294:SF38">
    <property type="entry name" value="TRANSPORT PERMEASE PROTEIN"/>
    <property type="match status" value="1"/>
</dbReference>
<dbReference type="PANTHER" id="PTHR30294">
    <property type="entry name" value="MEMBRANE COMPONENT OF ABC TRANSPORTER YHHJ-RELATED"/>
    <property type="match status" value="1"/>
</dbReference>
<reference evidence="8 9" key="1">
    <citation type="submission" date="2020-07" db="EMBL/GenBank/DDBJ databases">
        <title>Genomic Encyclopedia of Type Strains, Phase IV (KMG-IV): sequencing the most valuable type-strain genomes for metagenomic binning, comparative biology and taxonomic classification.</title>
        <authorList>
            <person name="Goeker M."/>
        </authorList>
    </citation>
    <scope>NUCLEOTIDE SEQUENCE [LARGE SCALE GENOMIC DNA]</scope>
    <source>
        <strain evidence="8 9">DSM 17721</strain>
    </source>
</reference>
<comment type="caution">
    <text evidence="8">The sequence shown here is derived from an EMBL/GenBank/DDBJ whole genome shotgun (WGS) entry which is preliminary data.</text>
</comment>
<dbReference type="EMBL" id="JACDUS010000016">
    <property type="protein sequence ID" value="MBA2883101.1"/>
    <property type="molecule type" value="Genomic_DNA"/>
</dbReference>
<organism evidence="8 9">
    <name type="scientific">Desulfosalsimonas propionicica</name>
    <dbReference type="NCBI Taxonomy" id="332175"/>
    <lineage>
        <taxon>Bacteria</taxon>
        <taxon>Pseudomonadati</taxon>
        <taxon>Thermodesulfobacteriota</taxon>
        <taxon>Desulfobacteria</taxon>
        <taxon>Desulfobacterales</taxon>
        <taxon>Desulfosalsimonadaceae</taxon>
        <taxon>Desulfosalsimonas</taxon>
    </lineage>
</organism>
<evidence type="ECO:0000256" key="3">
    <source>
        <dbReference type="ARBA" id="ARBA00022692"/>
    </source>
</evidence>
<evidence type="ECO:0000256" key="1">
    <source>
        <dbReference type="ARBA" id="ARBA00004651"/>
    </source>
</evidence>
<keyword evidence="2" id="KW-1003">Cell membrane</keyword>
<proteinExistence type="predicted"/>
<feature type="transmembrane region" description="Helical" evidence="6">
    <location>
        <begin position="343"/>
        <end position="365"/>
    </location>
</feature>
<evidence type="ECO:0000313" key="9">
    <source>
        <dbReference type="Proteomes" id="UP000525298"/>
    </source>
</evidence>
<dbReference type="Pfam" id="PF12698">
    <property type="entry name" value="ABC2_membrane_3"/>
    <property type="match status" value="1"/>
</dbReference>
<dbReference type="AlphaFoldDB" id="A0A7W0HMH4"/>
<accession>A0A7W0HMH4</accession>
<dbReference type="GO" id="GO:0140359">
    <property type="term" value="F:ABC-type transporter activity"/>
    <property type="evidence" value="ECO:0007669"/>
    <property type="project" value="InterPro"/>
</dbReference>
<feature type="transmembrane region" description="Helical" evidence="6">
    <location>
        <begin position="403"/>
        <end position="421"/>
    </location>
</feature>
<evidence type="ECO:0000259" key="7">
    <source>
        <dbReference type="Pfam" id="PF12698"/>
    </source>
</evidence>
<name>A0A7W0HMH4_9BACT</name>
<dbReference type="Gene3D" id="3.40.1710.10">
    <property type="entry name" value="abc type-2 transporter like domain"/>
    <property type="match status" value="1"/>
</dbReference>
<dbReference type="Proteomes" id="UP000525298">
    <property type="component" value="Unassembled WGS sequence"/>
</dbReference>
<gene>
    <name evidence="8" type="ORF">HNR65_003458</name>
</gene>
<evidence type="ECO:0000256" key="6">
    <source>
        <dbReference type="SAM" id="Phobius"/>
    </source>
</evidence>
<feature type="transmembrane region" description="Helical" evidence="6">
    <location>
        <begin position="312"/>
        <end position="336"/>
    </location>
</feature>
<feature type="domain" description="ABC-2 type transporter transmembrane" evidence="7">
    <location>
        <begin position="20"/>
        <end position="419"/>
    </location>
</feature>
<keyword evidence="3 6" id="KW-0812">Transmembrane</keyword>
<dbReference type="InterPro" id="IPR013525">
    <property type="entry name" value="ABC2_TM"/>
</dbReference>
<evidence type="ECO:0000256" key="2">
    <source>
        <dbReference type="ARBA" id="ARBA00022475"/>
    </source>
</evidence>
<keyword evidence="9" id="KW-1185">Reference proteome</keyword>
<dbReference type="InterPro" id="IPR051449">
    <property type="entry name" value="ABC-2_transporter_component"/>
</dbReference>
<evidence type="ECO:0000313" key="8">
    <source>
        <dbReference type="EMBL" id="MBA2883101.1"/>
    </source>
</evidence>
<feature type="transmembrane region" description="Helical" evidence="6">
    <location>
        <begin position="275"/>
        <end position="300"/>
    </location>
</feature>
<sequence length="427" mass="46829">MKVLATIWKEFLLLVRDPGSLALILLMPLILVIVMTSIQSNAFRALRQTQIDILIVDKDRDALSAAIESLLQDSPNINLIPKSEGKTLTRDQARQLVQRGKYQAAVIVPENATASLQKKIQSAADNIFSRHGSASQPVDKKDDPPVKLEILFEPTIKADYKQTVAATLEKRIAGVQLEWFVRAMQAQLGSTGKQPESTADFSEMIRVDQAIASKKKRPEIELSAVQHNVPAWSMFAMFFILFPLAGNFIKEREDGSMLRLRLISGSHTPVISGKFVFYLFVCLVQLALMICVGLYLMPLIGFGKLELGTNPLGIVLTGLAVAMAATGYGLLIAVYFKMPQQALSFGAISVVILAALGGVWVPVFAMPDIMQHISPYSPLNWGLEAFNDLFLRSAGTSMILPDLIKLTVFALAALTASILIHRLRNVG</sequence>
<feature type="transmembrane region" description="Helical" evidence="6">
    <location>
        <begin position="229"/>
        <end position="249"/>
    </location>
</feature>
<dbReference type="RefSeq" id="WP_181552712.1">
    <property type="nucleotide sequence ID" value="NZ_JACDUS010000016.1"/>
</dbReference>
<keyword evidence="5 6" id="KW-0472">Membrane</keyword>
<comment type="subcellular location">
    <subcellularLocation>
        <location evidence="1">Cell membrane</location>
        <topology evidence="1">Multi-pass membrane protein</topology>
    </subcellularLocation>
</comment>